<keyword evidence="4" id="KW-1185">Reference proteome</keyword>
<dbReference type="Pfam" id="PF00296">
    <property type="entry name" value="Bac_luciferase"/>
    <property type="match status" value="1"/>
</dbReference>
<evidence type="ECO:0000313" key="4">
    <source>
        <dbReference type="Proteomes" id="UP001589748"/>
    </source>
</evidence>
<sequence>MVDAALLLPRDLPGDRVREYARAAEDGGFSELWVVEDLGFAGGIAQAAAILAATEQLRVGLGILPVGARNLGFAAMEVASLAGMFPGRLVCGIGHGMPGWMRQVGAWPASPLRALEDYLVGLRALLRGETVSGGGLREVRLEAPPAVVPPVLAGVRGPRSLALAGRVADGVVLAEPASPVYLAEVRAACGEVGPEFAVVAFDVAAVGEDGAAARQRVRPALEWIGEPDWAPHVRPLPFGAELAELRAASPDRAAFAAALPDAWVRALTAAGTPEELRERVGALGAAGATTVVLLPADPDARAALPGLAAAATGRDGQRSRTL</sequence>
<dbReference type="CDD" id="cd01097">
    <property type="entry name" value="Tetrahydromethanopterin_reductase"/>
    <property type="match status" value="1"/>
</dbReference>
<dbReference type="PANTHER" id="PTHR43244">
    <property type="match status" value="1"/>
</dbReference>
<keyword evidence="1" id="KW-0560">Oxidoreductase</keyword>
<protein>
    <submittedName>
        <fullName evidence="3">LLM class flavin-dependent oxidoreductase</fullName>
    </submittedName>
</protein>
<dbReference type="InterPro" id="IPR036661">
    <property type="entry name" value="Luciferase-like_sf"/>
</dbReference>
<name>A0ABV5LNZ7_9ACTN</name>
<evidence type="ECO:0000313" key="3">
    <source>
        <dbReference type="EMBL" id="MFB9375819.1"/>
    </source>
</evidence>
<organism evidence="3 4">
    <name type="scientific">Kineococcus gynurae</name>
    <dbReference type="NCBI Taxonomy" id="452979"/>
    <lineage>
        <taxon>Bacteria</taxon>
        <taxon>Bacillati</taxon>
        <taxon>Actinomycetota</taxon>
        <taxon>Actinomycetes</taxon>
        <taxon>Kineosporiales</taxon>
        <taxon>Kineosporiaceae</taxon>
        <taxon>Kineococcus</taxon>
    </lineage>
</organism>
<dbReference type="PANTHER" id="PTHR43244:SF1">
    <property type="entry name" value="5,10-METHYLENETETRAHYDROMETHANOPTERIN REDUCTASE"/>
    <property type="match status" value="1"/>
</dbReference>
<proteinExistence type="predicted"/>
<dbReference type="EMBL" id="JBHMDM010000001">
    <property type="protein sequence ID" value="MFB9375819.1"/>
    <property type="molecule type" value="Genomic_DNA"/>
</dbReference>
<feature type="domain" description="Luciferase-like" evidence="2">
    <location>
        <begin position="15"/>
        <end position="289"/>
    </location>
</feature>
<dbReference type="RefSeq" id="WP_380139861.1">
    <property type="nucleotide sequence ID" value="NZ_JBHLUI010000012.1"/>
</dbReference>
<evidence type="ECO:0000259" key="2">
    <source>
        <dbReference type="Pfam" id="PF00296"/>
    </source>
</evidence>
<dbReference type="InterPro" id="IPR011251">
    <property type="entry name" value="Luciferase-like_dom"/>
</dbReference>
<dbReference type="Gene3D" id="3.20.20.30">
    <property type="entry name" value="Luciferase-like domain"/>
    <property type="match status" value="1"/>
</dbReference>
<comment type="caution">
    <text evidence="3">The sequence shown here is derived from an EMBL/GenBank/DDBJ whole genome shotgun (WGS) entry which is preliminary data.</text>
</comment>
<evidence type="ECO:0000256" key="1">
    <source>
        <dbReference type="ARBA" id="ARBA00023002"/>
    </source>
</evidence>
<accession>A0ABV5LNZ7</accession>
<reference evidence="3 4" key="1">
    <citation type="submission" date="2024-09" db="EMBL/GenBank/DDBJ databases">
        <authorList>
            <person name="Sun Q."/>
            <person name="Mori K."/>
        </authorList>
    </citation>
    <scope>NUCLEOTIDE SEQUENCE [LARGE SCALE GENOMIC DNA]</scope>
    <source>
        <strain evidence="3 4">TISTR 1856</strain>
    </source>
</reference>
<dbReference type="SUPFAM" id="SSF51679">
    <property type="entry name" value="Bacterial luciferase-like"/>
    <property type="match status" value="1"/>
</dbReference>
<dbReference type="Proteomes" id="UP001589748">
    <property type="component" value="Unassembled WGS sequence"/>
</dbReference>
<gene>
    <name evidence="3" type="ORF">ACFFVI_02450</name>
</gene>
<dbReference type="InterPro" id="IPR050564">
    <property type="entry name" value="F420-G6PD/mer"/>
</dbReference>